<evidence type="ECO:0000256" key="1">
    <source>
        <dbReference type="ARBA" id="ARBA00022723"/>
    </source>
</evidence>
<dbReference type="GO" id="GO:0008270">
    <property type="term" value="F:zinc ion binding"/>
    <property type="evidence" value="ECO:0007669"/>
    <property type="project" value="UniProtKB-KW"/>
</dbReference>
<keyword evidence="1" id="KW-0479">Metal-binding</keyword>
<dbReference type="PANTHER" id="PTHR32410:SF210">
    <property type="entry name" value="CYSTEINE_HISTIDINE-RICH C1 DOMAIN FAMILY PROTEIN"/>
    <property type="match status" value="1"/>
</dbReference>
<dbReference type="InterPro" id="IPR053192">
    <property type="entry name" value="Vacuole_Formation_Reg"/>
</dbReference>
<proteinExistence type="predicted"/>
<dbReference type="InterPro" id="IPR004146">
    <property type="entry name" value="DC1"/>
</dbReference>
<accession>O64819</accession>
<dbReference type="PhylomeDB" id="O64819"/>
<dbReference type="TAIR" id="AT2G23100"/>
<dbReference type="PANTHER" id="PTHR32410">
    <property type="entry name" value="CYSTEINE/HISTIDINE-RICH C1 DOMAIN FAMILY PROTEIN"/>
    <property type="match status" value="1"/>
</dbReference>
<dbReference type="Pfam" id="PF22926">
    <property type="entry name" value="C1-like_CT"/>
    <property type="match status" value="1"/>
</dbReference>
<evidence type="ECO:0000256" key="5">
    <source>
        <dbReference type="SAM" id="MobiDB-lite"/>
    </source>
</evidence>
<evidence type="ECO:0000256" key="3">
    <source>
        <dbReference type="ARBA" id="ARBA00022771"/>
    </source>
</evidence>
<reference evidence="7" key="3">
    <citation type="submission" date="2002-02" db="EMBL/GenBank/DDBJ databases">
        <authorList>
            <person name="Town C.D."/>
            <person name="Kaul S."/>
        </authorList>
    </citation>
    <scope>NUCLEOTIDE SEQUENCE</scope>
</reference>
<dbReference type="InterPro" id="IPR054483">
    <property type="entry name" value="DC1-like_CT"/>
</dbReference>
<evidence type="ECO:0000256" key="4">
    <source>
        <dbReference type="ARBA" id="ARBA00022833"/>
    </source>
</evidence>
<feature type="domain" description="Zinc finger PHD-type" evidence="6">
    <location>
        <begin position="405"/>
        <end position="477"/>
    </location>
</feature>
<dbReference type="InterPro" id="IPR001965">
    <property type="entry name" value="Znf_PHD"/>
</dbReference>
<name>O64819_ARATH</name>
<organism evidence="7">
    <name type="scientific">Arabidopsis thaliana</name>
    <name type="common">Mouse-ear cress</name>
    <dbReference type="NCBI Taxonomy" id="3702"/>
    <lineage>
        <taxon>Eukaryota</taxon>
        <taxon>Viridiplantae</taxon>
        <taxon>Streptophyta</taxon>
        <taxon>Embryophyta</taxon>
        <taxon>Tracheophyta</taxon>
        <taxon>Spermatophyta</taxon>
        <taxon>Magnoliopsida</taxon>
        <taxon>eudicotyledons</taxon>
        <taxon>Gunneridae</taxon>
        <taxon>Pentapetalae</taxon>
        <taxon>rosids</taxon>
        <taxon>malvids</taxon>
        <taxon>Brassicales</taxon>
        <taxon>Brassicaceae</taxon>
        <taxon>Camelineae</taxon>
        <taxon>Arabidopsis</taxon>
    </lineage>
</organism>
<evidence type="ECO:0000259" key="6">
    <source>
        <dbReference type="SMART" id="SM00249"/>
    </source>
</evidence>
<reference key="1">
    <citation type="journal article" date="1999" name="Nature">
        <title>Sequence and analysis of chromosome 2 of the plant Arabidopsis thaliana.</title>
        <authorList>
            <person name="Lin X."/>
            <person name="Kaul S."/>
            <person name="Rounsley S."/>
            <person name="Shea T.P."/>
            <person name="Benito M.I."/>
            <person name="Town C.D."/>
            <person name="Fujii C.Y."/>
            <person name="Mason T."/>
            <person name="Bowman C.L."/>
            <person name="Barnstead M."/>
            <person name="Feldblyum T.V."/>
            <person name="Buell C.R."/>
            <person name="Ketchum K.A."/>
            <person name="Lee J."/>
            <person name="Ronning C.M."/>
            <person name="Koo H.L."/>
            <person name="Moffat K.S."/>
            <person name="Cronin L.A."/>
            <person name="Shen M."/>
            <person name="Pai G."/>
            <person name="Van Aken S."/>
            <person name="Umayam L."/>
            <person name="Tallon L.J."/>
            <person name="Gill J.E."/>
            <person name="Adams M.D."/>
            <person name="Carrera A.J."/>
            <person name="Creasy T.H."/>
            <person name="Goodman H.M."/>
            <person name="Somerville C.R."/>
            <person name="Copenhaver G.P."/>
            <person name="Preuss D."/>
            <person name="Nierman W.C."/>
            <person name="White O."/>
            <person name="Eisen J.A."/>
            <person name="Salzberg S.L."/>
            <person name="Fraser C.M."/>
            <person name="Venter J.C."/>
        </authorList>
    </citation>
    <scope>NUCLEOTIDE SEQUENCE [LARGE SCALE GENOMIC DNA]</scope>
    <source>
        <strain>cv. Columbia</strain>
    </source>
</reference>
<sequence>MASLRKKLPLNRFRRRLDKLRSRHNIRSVRQRFGNGGNTQQQRPPTKHLCPFSDPVEPHKLQRRRLLSQSQLSECFGCKGKHLEGKRYYYFCPLCNLEFHRGCHVLPQQMKHPLHLSHPLTLISLDPNFDTSKIPQEWGESSSSDSEGSFDSDDEFGGRRRLLRRRARFFSPFFDVEDDDDDDVDLDDDDDDDDDDDNDLSDIYYGKCKCCQKRFEDIYYHCSVCNFSLNFTCTIKPPPLTITHLKSHSHILTLFPRRIPLPCDVCGLSLNDAHDPVYACLPCNYMVHRACINLPRVIKITRHQHRLSLISSLISGDFSCGVCRKTIDISYGHYSCIKGCCYGAHSKCATNKNVWDGKDLEDVPEEPEEVIEPFVRIDEETIHHFTHSCHLKLQGKGSHRGEKKFCKACCFPISIYDTFYTCLDCDFVLHEACACLPRIQHHPLHKHPLILNKSDPSLQLYVDGYSVEGMFACSACRRHSTGFVYSCNVEFCDFQVDVKCAFLPDTSVHESHPNHPIYINLTKGACMGCSNACSRKYLECLICDSFLGVECATLPSVAHYKHDSHPLTLCYGEKGTTSGQYWCEICESKLDASEWFYTCDSCRVTLHLKCLLGNDMYIKPQHFVGKEGEIEIALNDGNTRPFCSVCHVRCTDISVFKYQDNVYCDLGCVRKVKIYESRGSELFSSQTAQLKSLKLIRLLDRARKLKDSQREFKFPLILSLHTKEENLRQDEIIWQREEVSVSGISFSEIPTTRRSVNDETDSLDHVTSQIYNNIKRTLITLDSSDSQGLVHVLMWNDQGLSWNPRVFYLPNFATKQQCEAVIDMAKPKLKPSTLALRKETKHFQMQYRSLHQHTDEDESGVLAAIEEKIALATRFPKDYYESFNILRYQLGQKYDSHYDAFHSAEYGPLISQRVIDSKLPSVDPPLMAQHMNAGRDFPIVLIECRRRWRDDVPIRGNRDIDKNVETKKKMKKLELGSQIKVSITTPIDPKFTGKSAGERSKRTNKKTQLRRREFEILTDMFEFTTTQLIAKDVYQI</sequence>
<dbReference type="AlphaFoldDB" id="O64819"/>
<dbReference type="Gene3D" id="2.60.120.620">
    <property type="entry name" value="q2cbj1_9rhob like domain"/>
    <property type="match status" value="1"/>
</dbReference>
<feature type="region of interest" description="Disordered" evidence="5">
    <location>
        <begin position="134"/>
        <end position="156"/>
    </location>
</feature>
<evidence type="ECO:0000256" key="2">
    <source>
        <dbReference type="ARBA" id="ARBA00022737"/>
    </source>
</evidence>
<dbReference type="PIR" id="E84620">
    <property type="entry name" value="E84620"/>
</dbReference>
<dbReference type="SUPFAM" id="SSF57889">
    <property type="entry name" value="Cysteine-rich domain"/>
    <property type="match status" value="4"/>
</dbReference>
<protein>
    <submittedName>
        <fullName evidence="7">Uncharacterized protein At2g23100</fullName>
    </submittedName>
</protein>
<feature type="domain" description="Zinc finger PHD-type" evidence="6">
    <location>
        <begin position="262"/>
        <end position="324"/>
    </location>
</feature>
<keyword evidence="2" id="KW-0677">Repeat</keyword>
<evidence type="ECO:0000313" key="7">
    <source>
        <dbReference type="EMBL" id="AAC17826.1"/>
    </source>
</evidence>
<keyword evidence="3" id="KW-0863">Zinc-finger</keyword>
<reference evidence="7" key="2">
    <citation type="submission" date="2000-03" db="EMBL/GenBank/DDBJ databases">
        <authorList>
            <person name="Rounsley S.D."/>
            <person name="Lin X."/>
            <person name="Ketchum K.A."/>
            <person name="Crosby M.L."/>
            <person name="Brandon R.C."/>
            <person name="Sykes S.M."/>
            <person name="Kaul S."/>
            <person name="Mason T.M."/>
            <person name="Kerlavage A.R."/>
            <person name="Adams M.D."/>
            <person name="Somerville C.R."/>
            <person name="Venter J.C."/>
        </authorList>
    </citation>
    <scope>NUCLEOTIDE SEQUENCE</scope>
</reference>
<dbReference type="SMART" id="SM00249">
    <property type="entry name" value="PHD"/>
    <property type="match status" value="3"/>
</dbReference>
<dbReference type="EMBL" id="AC004401">
    <property type="protein sequence ID" value="AAC17826.1"/>
    <property type="molecule type" value="Genomic_DNA"/>
</dbReference>
<keyword evidence="4" id="KW-0862">Zinc</keyword>
<dbReference type="Pfam" id="PF03107">
    <property type="entry name" value="C1_2"/>
    <property type="match status" value="5"/>
</dbReference>
<dbReference type="InterPro" id="IPR046349">
    <property type="entry name" value="C1-like_sf"/>
</dbReference>
<feature type="domain" description="Zinc finger PHD-type" evidence="6">
    <location>
        <begin position="582"/>
        <end position="647"/>
    </location>
</feature>
<dbReference type="ExpressionAtlas" id="O64819">
    <property type="expression patterns" value="baseline and differential"/>
</dbReference>
<feature type="region of interest" description="Disordered" evidence="5">
    <location>
        <begin position="988"/>
        <end position="1007"/>
    </location>
</feature>